<evidence type="ECO:0000256" key="7">
    <source>
        <dbReference type="ARBA" id="ARBA00022490"/>
    </source>
</evidence>
<keyword evidence="20" id="KW-1185">Reference proteome</keyword>
<feature type="binding site" evidence="16">
    <location>
        <begin position="112"/>
        <end position="115"/>
    </location>
    <ligand>
        <name>substrate</name>
    </ligand>
</feature>
<evidence type="ECO:0000313" key="18">
    <source>
        <dbReference type="EMBL" id="NSE17543.1"/>
    </source>
</evidence>
<proteinExistence type="inferred from homology"/>
<dbReference type="NCBIfam" id="TIGR00671">
    <property type="entry name" value="baf"/>
    <property type="match status" value="1"/>
</dbReference>
<dbReference type="EMBL" id="JAAITQ010000035">
    <property type="protein sequence ID" value="NSE17543.1"/>
    <property type="molecule type" value="Genomic_DNA"/>
</dbReference>
<keyword evidence="10 16" id="KW-0418">Kinase</keyword>
<dbReference type="Proteomes" id="UP000095706">
    <property type="component" value="Unassembled WGS sequence"/>
</dbReference>
<dbReference type="InterPro" id="IPR043129">
    <property type="entry name" value="ATPase_NBD"/>
</dbReference>
<keyword evidence="9 16" id="KW-0547">Nucleotide-binding</keyword>
<evidence type="ECO:0000256" key="5">
    <source>
        <dbReference type="ARBA" id="ARBA00011738"/>
    </source>
</evidence>
<comment type="subunit">
    <text evidence="5 16">Homodimer.</text>
</comment>
<sequence length="261" mass="28129">MILAIDIGNTTVTLGGVRIAPQQAYSLEFTARIDINHTWSASQYESAIEQLFEDKNLSPSDFRGVIISSVVPSVLTLLQECVRNLFGTEPLLVTSESDLGMTFSIPEPEKVGRDRLVDAAWAAAHYPLPVITVDLGTATTFNVIRENSVFCGGAIAPGLDMGLGALSERTAQLPRLDLQIPKRIIGRNTEECILSGTIVGMAAMLDGMVQRIEAELGSPATLILTGGAARFVEPLVLHPHIYDPNLLLKGLAFLCERNCAN</sequence>
<evidence type="ECO:0000256" key="2">
    <source>
        <dbReference type="ARBA" id="ARBA00001958"/>
    </source>
</evidence>
<feature type="binding site" evidence="16">
    <location>
        <position position="189"/>
    </location>
    <ligand>
        <name>substrate</name>
    </ligand>
</feature>
<accession>A0A173WGC4</accession>
<keyword evidence="11 16" id="KW-0067">ATP-binding</keyword>
<evidence type="ECO:0000313" key="19">
    <source>
        <dbReference type="Proteomes" id="UP000095706"/>
    </source>
</evidence>
<dbReference type="EMBL" id="CYYV01000001">
    <property type="protein sequence ID" value="CUN38026.1"/>
    <property type="molecule type" value="Genomic_DNA"/>
</dbReference>
<evidence type="ECO:0000256" key="3">
    <source>
        <dbReference type="ARBA" id="ARBA00004496"/>
    </source>
</evidence>
<comment type="pathway">
    <text evidence="4 16">Cofactor biosynthesis; coenzyme A biosynthesis; CoA from (R)-pantothenate: step 1/5.</text>
</comment>
<evidence type="ECO:0000256" key="8">
    <source>
        <dbReference type="ARBA" id="ARBA00022679"/>
    </source>
</evidence>
<dbReference type="GO" id="GO:0004594">
    <property type="term" value="F:pantothenate kinase activity"/>
    <property type="evidence" value="ECO:0007669"/>
    <property type="project" value="UniProtKB-UniRule"/>
</dbReference>
<dbReference type="InterPro" id="IPR004619">
    <property type="entry name" value="Type_III_PanK"/>
</dbReference>
<evidence type="ECO:0000256" key="11">
    <source>
        <dbReference type="ARBA" id="ARBA00022840"/>
    </source>
</evidence>
<keyword evidence="8 16" id="KW-0808">Transferase</keyword>
<feature type="binding site" evidence="16">
    <location>
        <begin position="6"/>
        <end position="13"/>
    </location>
    <ligand>
        <name>ATP</name>
        <dbReference type="ChEBI" id="CHEBI:30616"/>
    </ligand>
</feature>
<comment type="cofactor">
    <cofactor evidence="16">
        <name>NH4(+)</name>
        <dbReference type="ChEBI" id="CHEBI:28938"/>
    </cofactor>
    <cofactor evidence="16">
        <name>K(+)</name>
        <dbReference type="ChEBI" id="CHEBI:29103"/>
    </cofactor>
    <text evidence="16">A monovalent cation. Ammonium or potassium.</text>
</comment>
<dbReference type="HAMAP" id="MF_01274">
    <property type="entry name" value="Pantothen_kinase_3"/>
    <property type="match status" value="1"/>
</dbReference>
<keyword evidence="12 16" id="KW-0630">Potassium</keyword>
<comment type="function">
    <text evidence="16">Catalyzes the phosphorylation of pantothenate (Pan), the first step in CoA biosynthesis.</text>
</comment>
<feature type="binding site" evidence="16">
    <location>
        <position position="137"/>
    </location>
    <ligand>
        <name>ATP</name>
        <dbReference type="ChEBI" id="CHEBI:30616"/>
    </ligand>
</feature>
<dbReference type="GeneID" id="79854826"/>
<dbReference type="SUPFAM" id="SSF53067">
    <property type="entry name" value="Actin-like ATPase domain"/>
    <property type="match status" value="2"/>
</dbReference>
<keyword evidence="16" id="KW-0479">Metal-binding</keyword>
<feature type="binding site" evidence="16">
    <location>
        <position position="134"/>
    </location>
    <ligand>
        <name>K(+)</name>
        <dbReference type="ChEBI" id="CHEBI:29103"/>
    </ligand>
</feature>
<dbReference type="GO" id="GO:0015937">
    <property type="term" value="P:coenzyme A biosynthetic process"/>
    <property type="evidence" value="ECO:0007669"/>
    <property type="project" value="UniProtKB-UniRule"/>
</dbReference>
<dbReference type="GO" id="GO:0046872">
    <property type="term" value="F:metal ion binding"/>
    <property type="evidence" value="ECO:0007669"/>
    <property type="project" value="UniProtKB-KW"/>
</dbReference>
<dbReference type="PANTHER" id="PTHR34265">
    <property type="entry name" value="TYPE III PANTOTHENATE KINASE"/>
    <property type="match status" value="1"/>
</dbReference>
<dbReference type="Proteomes" id="UP000768180">
    <property type="component" value="Unassembled WGS sequence"/>
</dbReference>
<dbReference type="CDD" id="cd24015">
    <property type="entry name" value="ASKHA_NBD_PanK-III"/>
    <property type="match status" value="1"/>
</dbReference>
<evidence type="ECO:0000256" key="6">
    <source>
        <dbReference type="ARBA" id="ARBA00012102"/>
    </source>
</evidence>
<reference evidence="17 19" key="1">
    <citation type="submission" date="2015-09" db="EMBL/GenBank/DDBJ databases">
        <authorList>
            <consortium name="Pathogen Informatics"/>
        </authorList>
    </citation>
    <scope>NUCLEOTIDE SEQUENCE [LARGE SCALE GENOMIC DNA]</scope>
    <source>
        <strain evidence="17 19">2789STDY5608849</strain>
    </source>
</reference>
<evidence type="ECO:0000256" key="9">
    <source>
        <dbReference type="ARBA" id="ARBA00022741"/>
    </source>
</evidence>
<dbReference type="PANTHER" id="PTHR34265:SF1">
    <property type="entry name" value="TYPE III PANTOTHENATE KINASE"/>
    <property type="match status" value="1"/>
</dbReference>
<evidence type="ECO:0000256" key="4">
    <source>
        <dbReference type="ARBA" id="ARBA00005225"/>
    </source>
</evidence>
<evidence type="ECO:0000256" key="14">
    <source>
        <dbReference type="ARBA" id="ARBA00038036"/>
    </source>
</evidence>
<organism evidence="17 19">
    <name type="scientific">Fusicatenibacter saccharivorans</name>
    <dbReference type="NCBI Taxonomy" id="1150298"/>
    <lineage>
        <taxon>Bacteria</taxon>
        <taxon>Bacillati</taxon>
        <taxon>Bacillota</taxon>
        <taxon>Clostridia</taxon>
        <taxon>Lachnospirales</taxon>
        <taxon>Lachnospiraceae</taxon>
        <taxon>Fusicatenibacter</taxon>
    </lineage>
</organism>
<dbReference type="GO" id="GO:0005524">
    <property type="term" value="F:ATP binding"/>
    <property type="evidence" value="ECO:0007669"/>
    <property type="project" value="UniProtKB-UniRule"/>
</dbReference>
<reference evidence="18 20" key="2">
    <citation type="journal article" date="2020" name="Cell Host Microbe">
        <title>Functional and Genomic Variation between Human-Derived Isolates of Lachnospiraceae Reveals Inter- and Intra-Species Diversity.</title>
        <authorList>
            <person name="Sorbara M.T."/>
            <person name="Littmann E.R."/>
            <person name="Fontana E."/>
            <person name="Moody T.U."/>
            <person name="Kohout C.E."/>
            <person name="Gjonbalaj M."/>
            <person name="Eaton V."/>
            <person name="Seok R."/>
            <person name="Leiner I.M."/>
            <person name="Pamer E.G."/>
        </authorList>
    </citation>
    <scope>NUCLEOTIDE SEQUENCE [LARGE SCALE GENOMIC DNA]</scope>
    <source>
        <strain evidence="18 20">MSK.14.54</strain>
    </source>
</reference>
<reference evidence="18" key="3">
    <citation type="submission" date="2020-02" db="EMBL/GenBank/DDBJ databases">
        <authorList>
            <person name="Littmann E."/>
            <person name="Sorbara M."/>
        </authorList>
    </citation>
    <scope>NUCLEOTIDE SEQUENCE</scope>
    <source>
        <strain evidence="18">MSK.14.54</strain>
    </source>
</reference>
<comment type="subcellular location">
    <subcellularLocation>
        <location evidence="3 16">Cytoplasm</location>
    </subcellularLocation>
</comment>
<dbReference type="EC" id="2.7.1.33" evidence="6 16"/>
<feature type="active site" description="Proton acceptor" evidence="16">
    <location>
        <position position="114"/>
    </location>
</feature>
<dbReference type="RefSeq" id="WP_022461121.1">
    <property type="nucleotide sequence ID" value="NZ_CAXSRP010000014.1"/>
</dbReference>
<gene>
    <name evidence="17" type="primary">coaX_1</name>
    <name evidence="16" type="synonym">coaX</name>
    <name evidence="17" type="ORF">ERS852406_00106</name>
    <name evidence="18" type="ORF">G5B05_14305</name>
</gene>
<keyword evidence="7 16" id="KW-0963">Cytoplasm</keyword>
<comment type="caution">
    <text evidence="16">Lacks conserved residue(s) required for the propagation of feature annotation.</text>
</comment>
<dbReference type="GO" id="GO:0005737">
    <property type="term" value="C:cytoplasm"/>
    <property type="evidence" value="ECO:0007669"/>
    <property type="project" value="UniProtKB-SubCell"/>
</dbReference>
<dbReference type="UniPathway" id="UPA00241">
    <property type="reaction ID" value="UER00352"/>
</dbReference>
<evidence type="ECO:0000256" key="15">
    <source>
        <dbReference type="ARBA" id="ARBA00040883"/>
    </source>
</evidence>
<evidence type="ECO:0000256" key="1">
    <source>
        <dbReference type="ARBA" id="ARBA00001206"/>
    </source>
</evidence>
<dbReference type="AlphaFoldDB" id="A0A173WGC4"/>
<evidence type="ECO:0000256" key="12">
    <source>
        <dbReference type="ARBA" id="ARBA00022958"/>
    </source>
</evidence>
<evidence type="ECO:0000256" key="10">
    <source>
        <dbReference type="ARBA" id="ARBA00022777"/>
    </source>
</evidence>
<keyword evidence="13 16" id="KW-0173">Coenzyme A biosynthesis</keyword>
<evidence type="ECO:0000256" key="13">
    <source>
        <dbReference type="ARBA" id="ARBA00022993"/>
    </source>
</evidence>
<dbReference type="Gene3D" id="3.30.420.40">
    <property type="match status" value="2"/>
</dbReference>
<evidence type="ECO:0000313" key="17">
    <source>
        <dbReference type="EMBL" id="CUN38026.1"/>
    </source>
</evidence>
<comment type="similarity">
    <text evidence="14 16">Belongs to the type III pantothenate kinase family.</text>
</comment>
<evidence type="ECO:0000313" key="20">
    <source>
        <dbReference type="Proteomes" id="UP000768180"/>
    </source>
</evidence>
<dbReference type="Pfam" id="PF03309">
    <property type="entry name" value="Pan_kinase"/>
    <property type="match status" value="1"/>
</dbReference>
<comment type="cofactor">
    <cofactor evidence="2">
        <name>K(+)</name>
        <dbReference type="ChEBI" id="CHEBI:29103"/>
    </cofactor>
</comment>
<name>A0A173WGC4_9FIRM</name>
<protein>
    <recommendedName>
        <fullName evidence="15 16">Type III pantothenate kinase</fullName>
        <ecNumber evidence="6 16">2.7.1.33</ecNumber>
    </recommendedName>
    <alternativeName>
        <fullName evidence="16">PanK-III</fullName>
    </alternativeName>
    <alternativeName>
        <fullName evidence="16">Pantothenic acid kinase</fullName>
    </alternativeName>
</protein>
<comment type="catalytic activity">
    <reaction evidence="1 16">
        <text>(R)-pantothenate + ATP = (R)-4'-phosphopantothenate + ADP + H(+)</text>
        <dbReference type="Rhea" id="RHEA:16373"/>
        <dbReference type="ChEBI" id="CHEBI:10986"/>
        <dbReference type="ChEBI" id="CHEBI:15378"/>
        <dbReference type="ChEBI" id="CHEBI:29032"/>
        <dbReference type="ChEBI" id="CHEBI:30616"/>
        <dbReference type="ChEBI" id="CHEBI:456216"/>
        <dbReference type="EC" id="2.7.1.33"/>
    </reaction>
</comment>
<evidence type="ECO:0000256" key="16">
    <source>
        <dbReference type="HAMAP-Rule" id="MF_01274"/>
    </source>
</evidence>